<dbReference type="SUPFAM" id="SSF74653">
    <property type="entry name" value="TolA/TonB C-terminal domain"/>
    <property type="match status" value="1"/>
</dbReference>
<dbReference type="OrthoDB" id="9792439at2"/>
<dbReference type="InterPro" id="IPR006260">
    <property type="entry name" value="TonB/TolA_C"/>
</dbReference>
<dbReference type="EMBL" id="QEWW01000001">
    <property type="protein sequence ID" value="PWD88068.1"/>
    <property type="molecule type" value="Genomic_DNA"/>
</dbReference>
<evidence type="ECO:0000256" key="7">
    <source>
        <dbReference type="ARBA" id="ARBA00022927"/>
    </source>
</evidence>
<name>A0A2U2ATN2_9GAMM</name>
<feature type="compositionally biased region" description="Polar residues" evidence="10">
    <location>
        <begin position="173"/>
        <end position="201"/>
    </location>
</feature>
<feature type="compositionally biased region" description="Basic and acidic residues" evidence="10">
    <location>
        <begin position="128"/>
        <end position="154"/>
    </location>
</feature>
<keyword evidence="8 11" id="KW-1133">Transmembrane helix</keyword>
<keyword evidence="6 11" id="KW-0812">Transmembrane</keyword>
<comment type="subcellular location">
    <subcellularLocation>
        <location evidence="1">Cell inner membrane</location>
        <topology evidence="1">Single-pass membrane protein</topology>
        <orientation evidence="1">Periplasmic side</orientation>
    </subcellularLocation>
</comment>
<protein>
    <recommendedName>
        <fullName evidence="12">TonB C-terminal domain-containing protein</fullName>
    </recommendedName>
</protein>
<dbReference type="InterPro" id="IPR037682">
    <property type="entry name" value="TonB_C"/>
</dbReference>
<dbReference type="PROSITE" id="PS52015">
    <property type="entry name" value="TONB_CTD"/>
    <property type="match status" value="1"/>
</dbReference>
<reference evidence="15 16" key="2">
    <citation type="submission" date="2018-05" db="EMBL/GenBank/DDBJ databases">
        <title>Ignatzschineria dubaiensis sp. nov., isolated from necrotic foot tissues of dromedaries (Camelus dromedarius) and associated maggots in Dubai, United Arab Emirates.</title>
        <authorList>
            <person name="Tsang C.C."/>
            <person name="Tang J.Y.M."/>
            <person name="Fong J.Y.H."/>
            <person name="Kinne J."/>
            <person name="Lee H.H."/>
            <person name="Joseph M."/>
            <person name="Jose S."/>
            <person name="Schuster R.K."/>
            <person name="Tang Y."/>
            <person name="Sivakumar S."/>
            <person name="Chen J.H.K."/>
            <person name="Teng J.L.L."/>
            <person name="Lau S.K.P."/>
            <person name="Wernery U."/>
            <person name="Woo P.C.Y."/>
        </authorList>
    </citation>
    <scope>NUCLEOTIDE SEQUENCE [LARGE SCALE GENOMIC DNA]</scope>
    <source>
        <strain evidence="15">UAE-HKU57</strain>
        <strain evidence="16">UAE-HKU58</strain>
    </source>
</reference>
<dbReference type="PANTHER" id="PTHR33446">
    <property type="entry name" value="PROTEIN TONB-RELATED"/>
    <property type="match status" value="1"/>
</dbReference>
<dbReference type="EMBL" id="QEWV01000002">
    <property type="protein sequence ID" value="PWD93761.1"/>
    <property type="molecule type" value="Genomic_DNA"/>
</dbReference>
<feature type="region of interest" description="Disordered" evidence="10">
    <location>
        <begin position="128"/>
        <end position="226"/>
    </location>
</feature>
<dbReference type="AlphaFoldDB" id="A0A2U2ATN2"/>
<dbReference type="Proteomes" id="UP000245217">
    <property type="component" value="Unassembled WGS sequence"/>
</dbReference>
<feature type="transmembrane region" description="Helical" evidence="11">
    <location>
        <begin position="7"/>
        <end position="26"/>
    </location>
</feature>
<evidence type="ECO:0000256" key="5">
    <source>
        <dbReference type="ARBA" id="ARBA00022519"/>
    </source>
</evidence>
<dbReference type="RefSeq" id="WP_109201082.1">
    <property type="nucleotide sequence ID" value="NZ_QEWS01000002.1"/>
</dbReference>
<evidence type="ECO:0000256" key="10">
    <source>
        <dbReference type="SAM" id="MobiDB-lite"/>
    </source>
</evidence>
<organism evidence="13 15">
    <name type="scientific">Ignatzschineria cameli</name>
    <dbReference type="NCBI Taxonomy" id="2182793"/>
    <lineage>
        <taxon>Bacteria</taxon>
        <taxon>Pseudomonadati</taxon>
        <taxon>Pseudomonadota</taxon>
        <taxon>Gammaproteobacteria</taxon>
        <taxon>Cardiobacteriales</taxon>
        <taxon>Ignatzschineriaceae</taxon>
        <taxon>Ignatzschineria</taxon>
    </lineage>
</organism>
<dbReference type="Gene3D" id="3.30.1150.10">
    <property type="match status" value="1"/>
</dbReference>
<evidence type="ECO:0000256" key="2">
    <source>
        <dbReference type="ARBA" id="ARBA00006555"/>
    </source>
</evidence>
<evidence type="ECO:0000256" key="6">
    <source>
        <dbReference type="ARBA" id="ARBA00022692"/>
    </source>
</evidence>
<keyword evidence="7" id="KW-0653">Protein transport</keyword>
<evidence type="ECO:0000313" key="15">
    <source>
        <dbReference type="Proteomes" id="UP000245059"/>
    </source>
</evidence>
<evidence type="ECO:0000313" key="16">
    <source>
        <dbReference type="Proteomes" id="UP000245217"/>
    </source>
</evidence>
<accession>A0A2U2ATN2</accession>
<dbReference type="Pfam" id="PF03544">
    <property type="entry name" value="TonB_C"/>
    <property type="match status" value="1"/>
</dbReference>
<gene>
    <name evidence="13" type="ORF">DC077_01990</name>
    <name evidence="14" type="ORF">DC078_02740</name>
</gene>
<keyword evidence="9 11" id="KW-0472">Membrane</keyword>
<dbReference type="Proteomes" id="UP000245059">
    <property type="component" value="Unassembled WGS sequence"/>
</dbReference>
<sequence length="305" mass="34024">MFKFSNIVIFAGVILLHYGILQRLLIAPPDQVVRQDLATAGTILEISLIPEMRMESASSAQSVSNREEISAVEKINVEELSEAAKEISPPEAMTSPFLEEGATFLTTKASKASYYQGDKVEVIKESARKSVGKTVEKPVEKRVKKAVEKPKEVKQTQVKTQKSNIKEERKKPQNSGKRQANRQANNRGDNPQESRSNNRQAGGSDLRNQAFVPPSHQGAALGNRKPRYPELSLRRREEGQVTLLATVLPSGRAKSVKVHKSSGYPRLDEAALKAAKEYRYQPAKRDGQAVEYDYLFTVTFSIEKR</sequence>
<evidence type="ECO:0000256" key="4">
    <source>
        <dbReference type="ARBA" id="ARBA00022475"/>
    </source>
</evidence>
<comment type="similarity">
    <text evidence="2">Belongs to the TonB family.</text>
</comment>
<dbReference type="NCBIfam" id="TIGR01352">
    <property type="entry name" value="tonB_Cterm"/>
    <property type="match status" value="1"/>
</dbReference>
<feature type="domain" description="TonB C-terminal" evidence="12">
    <location>
        <begin position="213"/>
        <end position="305"/>
    </location>
</feature>
<evidence type="ECO:0000256" key="8">
    <source>
        <dbReference type="ARBA" id="ARBA00022989"/>
    </source>
</evidence>
<evidence type="ECO:0000256" key="9">
    <source>
        <dbReference type="ARBA" id="ARBA00023136"/>
    </source>
</evidence>
<dbReference type="GO" id="GO:0015031">
    <property type="term" value="P:protein transport"/>
    <property type="evidence" value="ECO:0007669"/>
    <property type="project" value="UniProtKB-KW"/>
</dbReference>
<reference evidence="13" key="1">
    <citation type="journal article" date="2018" name="Genome Announc.">
        <title>Ignatzschineria cameli sp. nov., isolated from necrotic foot tissue of dromedaries (Camelus dromedarius) and associated maggots (Wohlfahrtia species) in Dubai.</title>
        <authorList>
            <person name="Tsang C.C."/>
            <person name="Tang J.Y."/>
            <person name="Fong J.Y."/>
            <person name="Kinne J."/>
            <person name="Lee H.H."/>
            <person name="Joseph M."/>
            <person name="Jose S."/>
            <person name="Schuster R.K."/>
            <person name="Tang Y."/>
            <person name="Sivakumar S."/>
            <person name="Chen J.H."/>
            <person name="Teng J.L."/>
            <person name="Lau S.K."/>
            <person name="Wernery U."/>
            <person name="Woo P.C."/>
        </authorList>
    </citation>
    <scope>NUCLEOTIDE SEQUENCE</scope>
    <source>
        <strain evidence="13">UAE-HKU57</strain>
        <strain evidence="14">UAE-HKU58</strain>
    </source>
</reference>
<evidence type="ECO:0000313" key="14">
    <source>
        <dbReference type="EMBL" id="PWD93761.1"/>
    </source>
</evidence>
<evidence type="ECO:0000313" key="13">
    <source>
        <dbReference type="EMBL" id="PWD88068.1"/>
    </source>
</evidence>
<dbReference type="GO" id="GO:0005886">
    <property type="term" value="C:plasma membrane"/>
    <property type="evidence" value="ECO:0007669"/>
    <property type="project" value="UniProtKB-SubCell"/>
</dbReference>
<evidence type="ECO:0000256" key="1">
    <source>
        <dbReference type="ARBA" id="ARBA00004383"/>
    </source>
</evidence>
<comment type="caution">
    <text evidence="13">The sequence shown here is derived from an EMBL/GenBank/DDBJ whole genome shotgun (WGS) entry which is preliminary data.</text>
</comment>
<evidence type="ECO:0000259" key="12">
    <source>
        <dbReference type="PROSITE" id="PS52015"/>
    </source>
</evidence>
<keyword evidence="16" id="KW-1185">Reference proteome</keyword>
<keyword evidence="4" id="KW-1003">Cell membrane</keyword>
<proteinExistence type="inferred from homology"/>
<evidence type="ECO:0000256" key="3">
    <source>
        <dbReference type="ARBA" id="ARBA00022448"/>
    </source>
</evidence>
<keyword evidence="3" id="KW-0813">Transport</keyword>
<dbReference type="InterPro" id="IPR051045">
    <property type="entry name" value="TonB-dependent_transducer"/>
</dbReference>
<keyword evidence="5" id="KW-0997">Cell inner membrane</keyword>
<dbReference type="GO" id="GO:0055085">
    <property type="term" value="P:transmembrane transport"/>
    <property type="evidence" value="ECO:0007669"/>
    <property type="project" value="InterPro"/>
</dbReference>
<evidence type="ECO:0000256" key="11">
    <source>
        <dbReference type="SAM" id="Phobius"/>
    </source>
</evidence>